<gene>
    <name evidence="3" type="ORF">EJB05_29320</name>
</gene>
<proteinExistence type="predicted"/>
<name>A0A5J9UUN7_9POAL</name>
<dbReference type="SUPFAM" id="SSF101148">
    <property type="entry name" value="Plant invertase/pectin methylesterase inhibitor"/>
    <property type="match status" value="1"/>
</dbReference>
<evidence type="ECO:0008006" key="5">
    <source>
        <dbReference type="Google" id="ProtNLM"/>
    </source>
</evidence>
<dbReference type="OrthoDB" id="689791at2759"/>
<dbReference type="Gene3D" id="1.20.140.40">
    <property type="entry name" value="Invertase/pectin methylesterase inhibitor family protein"/>
    <property type="match status" value="1"/>
</dbReference>
<dbReference type="Gramene" id="TVU26760">
    <property type="protein sequence ID" value="TVU26760"/>
    <property type="gene ID" value="EJB05_29320"/>
</dbReference>
<evidence type="ECO:0000256" key="1">
    <source>
        <dbReference type="ARBA" id="ARBA00022729"/>
    </source>
</evidence>
<organism evidence="3 4">
    <name type="scientific">Eragrostis curvula</name>
    <name type="common">weeping love grass</name>
    <dbReference type="NCBI Taxonomy" id="38414"/>
    <lineage>
        <taxon>Eukaryota</taxon>
        <taxon>Viridiplantae</taxon>
        <taxon>Streptophyta</taxon>
        <taxon>Embryophyta</taxon>
        <taxon>Tracheophyta</taxon>
        <taxon>Spermatophyta</taxon>
        <taxon>Magnoliopsida</taxon>
        <taxon>Liliopsida</taxon>
        <taxon>Poales</taxon>
        <taxon>Poaceae</taxon>
        <taxon>PACMAD clade</taxon>
        <taxon>Chloridoideae</taxon>
        <taxon>Eragrostideae</taxon>
        <taxon>Eragrostidinae</taxon>
        <taxon>Eragrostis</taxon>
    </lineage>
</organism>
<keyword evidence="4" id="KW-1185">Reference proteome</keyword>
<dbReference type="InterPro" id="IPR035513">
    <property type="entry name" value="Invertase/methylesterase_inhib"/>
</dbReference>
<sequence length="98" mass="10394">MRRSLLLIVALIMFTTVILCCGSGGTTAPVDTIADSCDKIREFANFDFCVSRLRAVPGSDSADEHGLLLITIDLATVTGAMAWDAATRMARAESDPAT</sequence>
<dbReference type="PANTHER" id="PTHR35357">
    <property type="entry name" value="OS02G0537100 PROTEIN"/>
    <property type="match status" value="1"/>
</dbReference>
<dbReference type="PANTHER" id="PTHR35357:SF4">
    <property type="entry name" value="PECTINESTERASE INHIBITOR DOMAIN CONTAINING PROTEIN"/>
    <property type="match status" value="1"/>
</dbReference>
<evidence type="ECO:0000313" key="4">
    <source>
        <dbReference type="Proteomes" id="UP000324897"/>
    </source>
</evidence>
<evidence type="ECO:0000313" key="3">
    <source>
        <dbReference type="EMBL" id="TVU26760.1"/>
    </source>
</evidence>
<comment type="caution">
    <text evidence="3">The sequence shown here is derived from an EMBL/GenBank/DDBJ whole genome shotgun (WGS) entry which is preliminary data.</text>
</comment>
<reference evidence="3 4" key="1">
    <citation type="journal article" date="2019" name="Sci. Rep.">
        <title>A high-quality genome of Eragrostis curvula grass provides insights into Poaceae evolution and supports new strategies to enhance forage quality.</title>
        <authorList>
            <person name="Carballo J."/>
            <person name="Santos B.A.C.M."/>
            <person name="Zappacosta D."/>
            <person name="Garbus I."/>
            <person name="Selva J.P."/>
            <person name="Gallo C.A."/>
            <person name="Diaz A."/>
            <person name="Albertini E."/>
            <person name="Caccamo M."/>
            <person name="Echenique V."/>
        </authorList>
    </citation>
    <scope>NUCLEOTIDE SEQUENCE [LARGE SCALE GENOMIC DNA]</scope>
    <source>
        <strain evidence="4">cv. Victoria</strain>
        <tissue evidence="3">Leaf</tissue>
    </source>
</reference>
<feature type="non-terminal residue" evidence="3">
    <location>
        <position position="1"/>
    </location>
</feature>
<feature type="chain" id="PRO_5023846014" description="Pectinesterase inhibitor domain-containing protein" evidence="2">
    <location>
        <begin position="21"/>
        <end position="98"/>
    </location>
</feature>
<protein>
    <recommendedName>
        <fullName evidence="5">Pectinesterase inhibitor domain-containing protein</fullName>
    </recommendedName>
</protein>
<evidence type="ECO:0000256" key="2">
    <source>
        <dbReference type="SAM" id="SignalP"/>
    </source>
</evidence>
<dbReference type="EMBL" id="RWGY01000013">
    <property type="protein sequence ID" value="TVU26760.1"/>
    <property type="molecule type" value="Genomic_DNA"/>
</dbReference>
<feature type="signal peptide" evidence="2">
    <location>
        <begin position="1"/>
        <end position="20"/>
    </location>
</feature>
<accession>A0A5J9UUN7</accession>
<dbReference type="AlphaFoldDB" id="A0A5J9UUN7"/>
<keyword evidence="1 2" id="KW-0732">Signal</keyword>
<dbReference type="Proteomes" id="UP000324897">
    <property type="component" value="Chromosome 2"/>
</dbReference>